<dbReference type="InterPro" id="IPR052741">
    <property type="entry name" value="Mitochondrial_HTD2"/>
</dbReference>
<reference evidence="2 3" key="1">
    <citation type="submission" date="2020-04" db="EMBL/GenBank/DDBJ databases">
        <title>Sphingobium sp. AR-3-1 isolated from Arctic soil.</title>
        <authorList>
            <person name="Dahal R.H."/>
            <person name="Chaudhary D.K."/>
        </authorList>
    </citation>
    <scope>NUCLEOTIDE SEQUENCE [LARGE SCALE GENOMIC DNA]</scope>
    <source>
        <strain evidence="2 3">AR-3-1</strain>
    </source>
</reference>
<dbReference type="PANTHER" id="PTHR28152:SF1">
    <property type="entry name" value="HYDROXYACYL-THIOESTER DEHYDRATASE TYPE 2, MITOCHONDRIAL"/>
    <property type="match status" value="1"/>
</dbReference>
<name>A0A7X9X0F9_9SPHN</name>
<dbReference type="EMBL" id="JABBFV010000038">
    <property type="protein sequence ID" value="NML13160.1"/>
    <property type="molecule type" value="Genomic_DNA"/>
</dbReference>
<protein>
    <recommendedName>
        <fullName evidence="1">FAS1-like dehydratase domain-containing protein</fullName>
    </recommendedName>
</protein>
<evidence type="ECO:0000313" key="3">
    <source>
        <dbReference type="Proteomes" id="UP000519023"/>
    </source>
</evidence>
<keyword evidence="3" id="KW-1185">Reference proteome</keyword>
<organism evidence="2 3">
    <name type="scientific">Sphingobium psychrophilum</name>
    <dbReference type="NCBI Taxonomy" id="2728834"/>
    <lineage>
        <taxon>Bacteria</taxon>
        <taxon>Pseudomonadati</taxon>
        <taxon>Pseudomonadota</taxon>
        <taxon>Alphaproteobacteria</taxon>
        <taxon>Sphingomonadales</taxon>
        <taxon>Sphingomonadaceae</taxon>
        <taxon>Sphingobium</taxon>
    </lineage>
</organism>
<dbReference type="Gene3D" id="3.10.129.10">
    <property type="entry name" value="Hotdog Thioesterase"/>
    <property type="match status" value="2"/>
</dbReference>
<accession>A0A7X9X0F9</accession>
<comment type="caution">
    <text evidence="2">The sequence shown here is derived from an EMBL/GenBank/DDBJ whole genome shotgun (WGS) entry which is preliminary data.</text>
</comment>
<sequence>MSQRWNDWLGKPLRTHDMVSQPAVNRFAALLDVPQPIGADAPHGFHWCLCLPDANMADIDSDGHPVRGAFLPPIALPRRMWVASDVSFHTPLQIGAQIERVSTVMSVAEKDGSAGSLAFVEVDHVTSAGGTVAIRERQTIVYREAVGSVQATANTGGARPDLSNWTWHRHMVPNEVLLFRYSALTFNSHRIHYDLPYATAVEGYPGLVVQGPLTASLLLDLCVRELGSDVLTSFAFRARTPAFAGPEMHLVGRRDGGEISLAAIGHDGRTIISASATIRS</sequence>
<dbReference type="PANTHER" id="PTHR28152">
    <property type="entry name" value="HYDROXYACYL-THIOESTER DEHYDRATASE TYPE 2, MITOCHONDRIAL"/>
    <property type="match status" value="1"/>
</dbReference>
<evidence type="ECO:0000313" key="2">
    <source>
        <dbReference type="EMBL" id="NML13160.1"/>
    </source>
</evidence>
<dbReference type="AlphaFoldDB" id="A0A7X9X0F9"/>
<evidence type="ECO:0000259" key="1">
    <source>
        <dbReference type="Pfam" id="PF13452"/>
    </source>
</evidence>
<feature type="domain" description="FAS1-like dehydratase" evidence="1">
    <location>
        <begin position="18"/>
        <end position="129"/>
    </location>
</feature>
<dbReference type="GO" id="GO:0019171">
    <property type="term" value="F:(3R)-hydroxyacyl-[acyl-carrier-protein] dehydratase activity"/>
    <property type="evidence" value="ECO:0007669"/>
    <property type="project" value="TreeGrafter"/>
</dbReference>
<dbReference type="Pfam" id="PF13452">
    <property type="entry name" value="FAS1_DH_region"/>
    <property type="match status" value="1"/>
</dbReference>
<proteinExistence type="predicted"/>
<gene>
    <name evidence="2" type="ORF">HHL08_24050</name>
</gene>
<dbReference type="RefSeq" id="WP_096063719.1">
    <property type="nucleotide sequence ID" value="NZ_JABBFV010000038.1"/>
</dbReference>
<dbReference type="SUPFAM" id="SSF54637">
    <property type="entry name" value="Thioesterase/thiol ester dehydrase-isomerase"/>
    <property type="match status" value="2"/>
</dbReference>
<dbReference type="Proteomes" id="UP000519023">
    <property type="component" value="Unassembled WGS sequence"/>
</dbReference>
<dbReference type="InterPro" id="IPR029069">
    <property type="entry name" value="HotDog_dom_sf"/>
</dbReference>
<dbReference type="InterPro" id="IPR039569">
    <property type="entry name" value="FAS1-like_DH_region"/>
</dbReference>